<evidence type="ECO:0000256" key="2">
    <source>
        <dbReference type="ARBA" id="ARBA00009077"/>
    </source>
</evidence>
<dbReference type="RefSeq" id="WP_377316925.1">
    <property type="nucleotide sequence ID" value="NZ_JBHUIY010000024.1"/>
</dbReference>
<keyword evidence="7" id="KW-1185">Reference proteome</keyword>
<gene>
    <name evidence="6" type="ORF">ACFSNB_12220</name>
</gene>
<evidence type="ECO:0000313" key="6">
    <source>
        <dbReference type="EMBL" id="MFD2234574.1"/>
    </source>
</evidence>
<evidence type="ECO:0000256" key="3">
    <source>
        <dbReference type="ARBA" id="ARBA00022898"/>
    </source>
</evidence>
<keyword evidence="3 4" id="KW-0663">Pyridoxal phosphate</keyword>
<feature type="region of interest" description="Disordered" evidence="5">
    <location>
        <begin position="1"/>
        <end position="23"/>
    </location>
</feature>
<dbReference type="InterPro" id="IPR015422">
    <property type="entry name" value="PyrdxlP-dep_Trfase_small"/>
</dbReference>
<dbReference type="EMBL" id="JBHUIY010000024">
    <property type="protein sequence ID" value="MFD2234574.1"/>
    <property type="molecule type" value="Genomic_DNA"/>
</dbReference>
<evidence type="ECO:0000313" key="7">
    <source>
        <dbReference type="Proteomes" id="UP001597296"/>
    </source>
</evidence>
<accession>A0ABW5CBB4</accession>
<organism evidence="6 7">
    <name type="scientific">Phaeospirillum tilakii</name>
    <dbReference type="NCBI Taxonomy" id="741673"/>
    <lineage>
        <taxon>Bacteria</taxon>
        <taxon>Pseudomonadati</taxon>
        <taxon>Pseudomonadota</taxon>
        <taxon>Alphaproteobacteria</taxon>
        <taxon>Rhodospirillales</taxon>
        <taxon>Rhodospirillaceae</taxon>
        <taxon>Phaeospirillum</taxon>
    </lineage>
</organism>
<proteinExistence type="inferred from homology"/>
<dbReference type="Pfam" id="PF01053">
    <property type="entry name" value="Cys_Met_Meta_PP"/>
    <property type="match status" value="1"/>
</dbReference>
<comment type="cofactor">
    <cofactor evidence="1 4">
        <name>pyridoxal 5'-phosphate</name>
        <dbReference type="ChEBI" id="CHEBI:597326"/>
    </cofactor>
</comment>
<evidence type="ECO:0000256" key="5">
    <source>
        <dbReference type="SAM" id="MobiDB-lite"/>
    </source>
</evidence>
<reference evidence="7" key="1">
    <citation type="journal article" date="2019" name="Int. J. Syst. Evol. Microbiol.">
        <title>The Global Catalogue of Microorganisms (GCM) 10K type strain sequencing project: providing services to taxonomists for standard genome sequencing and annotation.</title>
        <authorList>
            <consortium name="The Broad Institute Genomics Platform"/>
            <consortium name="The Broad Institute Genome Sequencing Center for Infectious Disease"/>
            <person name="Wu L."/>
            <person name="Ma J."/>
        </authorList>
    </citation>
    <scope>NUCLEOTIDE SEQUENCE [LARGE SCALE GENOMIC DNA]</scope>
    <source>
        <strain evidence="7">KCTC 15012</strain>
    </source>
</reference>
<protein>
    <submittedName>
        <fullName evidence="6">Trans-sulfuration enzyme family protein</fullName>
    </submittedName>
</protein>
<dbReference type="InterPro" id="IPR000277">
    <property type="entry name" value="Cys/Met-Metab_PyrdxlP-dep_enz"/>
</dbReference>
<comment type="similarity">
    <text evidence="2 4">Belongs to the trans-sulfuration enzymes family.</text>
</comment>
<dbReference type="Gene3D" id="3.40.640.10">
    <property type="entry name" value="Type I PLP-dependent aspartate aminotransferase-like (Major domain)"/>
    <property type="match status" value="1"/>
</dbReference>
<sequence>MSNPRRPETVAAHAASHPDPLTGAVIPPLHLSTTYERDEDLGYGRGRCYARADNPSFDAAAATLDGLEGGTGTLLFASGMAAATAVFQALAPGDHVVVGRVMYWALRAWLTGAASRWGLTVSFVDTADLDAVRAALRPGQTKLIWAETPANPLWTVSDIAALAELAHAAGARLAVDSTAATPVLTRPLSLGADLVVHSASKYLNGHSDVIAGTVTAARADEFWAAIKAVQVQQGGVPGAFEAWLLQRGLRTLFLRVRAQSASALTLAERLSAHPAVAAVLYPGLPDFPGHEIAARQMNGGFGGMLSIRVKGGRERAIATAARVELWRRATSLGGVESLIEHRASIEGPTSPVPDDLLRLSVGIEAVEDLWTDLATALDAATLA</sequence>
<dbReference type="InterPro" id="IPR015424">
    <property type="entry name" value="PyrdxlP-dep_Trfase"/>
</dbReference>
<comment type="caution">
    <text evidence="6">The sequence shown here is derived from an EMBL/GenBank/DDBJ whole genome shotgun (WGS) entry which is preliminary data.</text>
</comment>
<dbReference type="SUPFAM" id="SSF53383">
    <property type="entry name" value="PLP-dependent transferases"/>
    <property type="match status" value="1"/>
</dbReference>
<evidence type="ECO:0000256" key="1">
    <source>
        <dbReference type="ARBA" id="ARBA00001933"/>
    </source>
</evidence>
<dbReference type="PANTHER" id="PTHR11808">
    <property type="entry name" value="TRANS-SULFURATION ENZYME FAMILY MEMBER"/>
    <property type="match status" value="1"/>
</dbReference>
<dbReference type="Gene3D" id="3.90.1150.10">
    <property type="entry name" value="Aspartate Aminotransferase, domain 1"/>
    <property type="match status" value="1"/>
</dbReference>
<name>A0ABW5CBB4_9PROT</name>
<dbReference type="PIRSF" id="PIRSF001434">
    <property type="entry name" value="CGS"/>
    <property type="match status" value="1"/>
</dbReference>
<dbReference type="Proteomes" id="UP001597296">
    <property type="component" value="Unassembled WGS sequence"/>
</dbReference>
<dbReference type="PANTHER" id="PTHR11808:SF15">
    <property type="entry name" value="CYSTATHIONINE GAMMA-LYASE"/>
    <property type="match status" value="1"/>
</dbReference>
<evidence type="ECO:0000256" key="4">
    <source>
        <dbReference type="RuleBase" id="RU362118"/>
    </source>
</evidence>
<dbReference type="InterPro" id="IPR015421">
    <property type="entry name" value="PyrdxlP-dep_Trfase_major"/>
</dbReference>